<organism evidence="1 2">
    <name type="scientific">Thalassospira xiamenensis</name>
    <dbReference type="NCBI Taxonomy" id="220697"/>
    <lineage>
        <taxon>Bacteria</taxon>
        <taxon>Pseudomonadati</taxon>
        <taxon>Pseudomonadota</taxon>
        <taxon>Alphaproteobacteria</taxon>
        <taxon>Rhodospirillales</taxon>
        <taxon>Thalassospiraceae</taxon>
        <taxon>Thalassospira</taxon>
    </lineage>
</organism>
<dbReference type="AlphaFoldDB" id="A0A285TLK6"/>
<evidence type="ECO:0000313" key="1">
    <source>
        <dbReference type="EMBL" id="SOC23492.1"/>
    </source>
</evidence>
<proteinExistence type="predicted"/>
<sequence>MALGLFGRRWLWQGGLGPVLGGVVCPAPSGSLADLPLVTLPTNGRIENDQHEASLCEPSNR</sequence>
<name>A0A285TLK6_9PROT</name>
<evidence type="ECO:0000313" key="2">
    <source>
        <dbReference type="Proteomes" id="UP000219068"/>
    </source>
</evidence>
<reference evidence="1 2" key="1">
    <citation type="submission" date="2017-08" db="EMBL/GenBank/DDBJ databases">
        <authorList>
            <person name="de Groot N.N."/>
        </authorList>
    </citation>
    <scope>NUCLEOTIDE SEQUENCE [LARGE SCALE GENOMIC DNA]</scope>
    <source>
        <strain evidence="1 2">USBA 78</strain>
    </source>
</reference>
<dbReference type="Proteomes" id="UP000219068">
    <property type="component" value="Unassembled WGS sequence"/>
</dbReference>
<gene>
    <name evidence="1" type="ORF">SAMN05428964_10479</name>
</gene>
<dbReference type="EMBL" id="OBMM01000004">
    <property type="protein sequence ID" value="SOC23492.1"/>
    <property type="molecule type" value="Genomic_DNA"/>
</dbReference>
<protein>
    <submittedName>
        <fullName evidence="1">Uncharacterized protein</fullName>
    </submittedName>
</protein>
<accession>A0A285TLK6</accession>